<dbReference type="FunFam" id="1.10.10.10:FF:000001">
    <property type="entry name" value="LysR family transcriptional regulator"/>
    <property type="match status" value="1"/>
</dbReference>
<dbReference type="Gene3D" id="1.10.10.10">
    <property type="entry name" value="Winged helix-like DNA-binding domain superfamily/Winged helix DNA-binding domain"/>
    <property type="match status" value="1"/>
</dbReference>
<dbReference type="Proteomes" id="UP000094067">
    <property type="component" value="Unassembled WGS sequence"/>
</dbReference>
<dbReference type="PANTHER" id="PTHR30419">
    <property type="entry name" value="HTH-TYPE TRANSCRIPTIONAL REGULATOR YBHD"/>
    <property type="match status" value="1"/>
</dbReference>
<accession>A0A1E3AFK5</accession>
<dbReference type="AlphaFoldDB" id="A0A1E3AFK5"/>
<evidence type="ECO:0000259" key="5">
    <source>
        <dbReference type="PROSITE" id="PS50931"/>
    </source>
</evidence>
<sequence length="311" mass="35156">MNIDYLKEFVVLADNGSFSGAAEVLFLSQSSLSKHIKALEQELDVLLFRRTTRCLELTEEGEVFLTYARRISRLQYEYQTALYHSRQKKSSTLTIGSIPVMAQYGITDTILLFHQSNSSFHVNVLEEESTVLKQMLRNGQCELAFIREGQETEPDFVHIPFAADRLAAVCSSASYFEEEKQLLLSALKKEKLLLLNEGTLLYSLCISACEETGFTPNVSYTSHRIENIIDLVSKNMGTALLMQKQASYYARNSDIRIIPIHPELKTHIDLCYLKGHTLSPIARHFVSCVYLSGEQGSHDIPAPARNYTTKV</sequence>
<evidence type="ECO:0000256" key="4">
    <source>
        <dbReference type="ARBA" id="ARBA00023163"/>
    </source>
</evidence>
<dbReference type="InterPro" id="IPR050950">
    <property type="entry name" value="HTH-type_LysR_regulators"/>
</dbReference>
<evidence type="ECO:0000313" key="7">
    <source>
        <dbReference type="Proteomes" id="UP000094067"/>
    </source>
</evidence>
<dbReference type="GO" id="GO:0003700">
    <property type="term" value="F:DNA-binding transcription factor activity"/>
    <property type="evidence" value="ECO:0007669"/>
    <property type="project" value="InterPro"/>
</dbReference>
<protein>
    <submittedName>
        <fullName evidence="6">Hydrogen peroxide-inducible activator</fullName>
    </submittedName>
</protein>
<comment type="similarity">
    <text evidence="1">Belongs to the LysR transcriptional regulatory family.</text>
</comment>
<dbReference type="InterPro" id="IPR000847">
    <property type="entry name" value="LysR_HTH_N"/>
</dbReference>
<keyword evidence="3" id="KW-0238">DNA-binding</keyword>
<reference evidence="6 7" key="1">
    <citation type="submission" date="2016-07" db="EMBL/GenBank/DDBJ databases">
        <title>Characterization of isolates of Eisenbergiella tayi derived from blood cultures, using whole genome sequencing.</title>
        <authorList>
            <person name="Burdz T."/>
            <person name="Wiebe D."/>
            <person name="Huynh C."/>
            <person name="Bernard K."/>
        </authorList>
    </citation>
    <scope>NUCLEOTIDE SEQUENCE [LARGE SCALE GENOMIC DNA]</scope>
    <source>
        <strain evidence="6 7">NML 110608</strain>
    </source>
</reference>
<dbReference type="PRINTS" id="PR00039">
    <property type="entry name" value="HTHLYSR"/>
</dbReference>
<keyword evidence="4" id="KW-0804">Transcription</keyword>
<dbReference type="SUPFAM" id="SSF46785">
    <property type="entry name" value="Winged helix' DNA-binding domain"/>
    <property type="match status" value="1"/>
</dbReference>
<evidence type="ECO:0000256" key="3">
    <source>
        <dbReference type="ARBA" id="ARBA00023125"/>
    </source>
</evidence>
<dbReference type="InterPro" id="IPR036390">
    <property type="entry name" value="WH_DNA-bd_sf"/>
</dbReference>
<organism evidence="6 7">
    <name type="scientific">Eisenbergiella tayi</name>
    <dbReference type="NCBI Taxonomy" id="1432052"/>
    <lineage>
        <taxon>Bacteria</taxon>
        <taxon>Bacillati</taxon>
        <taxon>Bacillota</taxon>
        <taxon>Clostridia</taxon>
        <taxon>Lachnospirales</taxon>
        <taxon>Lachnospiraceae</taxon>
        <taxon>Eisenbergiella</taxon>
    </lineage>
</organism>
<dbReference type="Pfam" id="PF00126">
    <property type="entry name" value="HTH_1"/>
    <property type="match status" value="1"/>
</dbReference>
<feature type="domain" description="HTH lysR-type" evidence="5">
    <location>
        <begin position="1"/>
        <end position="58"/>
    </location>
</feature>
<dbReference type="PROSITE" id="PS50931">
    <property type="entry name" value="HTH_LYSR"/>
    <property type="match status" value="1"/>
</dbReference>
<dbReference type="Gene3D" id="3.40.190.290">
    <property type="match status" value="1"/>
</dbReference>
<dbReference type="InterPro" id="IPR005119">
    <property type="entry name" value="LysR_subst-bd"/>
</dbReference>
<evidence type="ECO:0000313" key="6">
    <source>
        <dbReference type="EMBL" id="ODM07407.1"/>
    </source>
</evidence>
<proteinExistence type="inferred from homology"/>
<dbReference type="InterPro" id="IPR036388">
    <property type="entry name" value="WH-like_DNA-bd_sf"/>
</dbReference>
<name>A0A1E3AFK5_9FIRM</name>
<evidence type="ECO:0000256" key="1">
    <source>
        <dbReference type="ARBA" id="ARBA00009437"/>
    </source>
</evidence>
<dbReference type="GO" id="GO:0003677">
    <property type="term" value="F:DNA binding"/>
    <property type="evidence" value="ECO:0007669"/>
    <property type="project" value="UniProtKB-KW"/>
</dbReference>
<keyword evidence="2" id="KW-0805">Transcription regulation</keyword>
<dbReference type="RefSeq" id="WP_069153062.1">
    <property type="nucleotide sequence ID" value="NZ_MCGH01000002.1"/>
</dbReference>
<dbReference type="EMBL" id="MCGH01000002">
    <property type="protein sequence ID" value="ODM07407.1"/>
    <property type="molecule type" value="Genomic_DNA"/>
</dbReference>
<dbReference type="CDD" id="cd05466">
    <property type="entry name" value="PBP2_LTTR_substrate"/>
    <property type="match status" value="1"/>
</dbReference>
<dbReference type="Pfam" id="PF03466">
    <property type="entry name" value="LysR_substrate"/>
    <property type="match status" value="1"/>
</dbReference>
<dbReference type="GO" id="GO:0005829">
    <property type="term" value="C:cytosol"/>
    <property type="evidence" value="ECO:0007669"/>
    <property type="project" value="TreeGrafter"/>
</dbReference>
<evidence type="ECO:0000256" key="2">
    <source>
        <dbReference type="ARBA" id="ARBA00023015"/>
    </source>
</evidence>
<dbReference type="SUPFAM" id="SSF53850">
    <property type="entry name" value="Periplasmic binding protein-like II"/>
    <property type="match status" value="1"/>
</dbReference>
<gene>
    <name evidence="6" type="primary">oxyR_2</name>
    <name evidence="6" type="ORF">BEI61_03297</name>
</gene>
<dbReference type="PANTHER" id="PTHR30419:SF8">
    <property type="entry name" value="NITROGEN ASSIMILATION TRANSCRIPTIONAL ACTIVATOR-RELATED"/>
    <property type="match status" value="1"/>
</dbReference>
<comment type="caution">
    <text evidence="6">The sequence shown here is derived from an EMBL/GenBank/DDBJ whole genome shotgun (WGS) entry which is preliminary data.</text>
</comment>